<evidence type="ECO:0000256" key="1">
    <source>
        <dbReference type="SAM" id="MobiDB-lite"/>
    </source>
</evidence>
<dbReference type="PANTHER" id="PTHR47843:SF5">
    <property type="entry name" value="BTB_POZ DOMAIN PROTEIN"/>
    <property type="match status" value="1"/>
</dbReference>
<reference evidence="3 4" key="1">
    <citation type="submission" date="2017-06" db="EMBL/GenBank/DDBJ databases">
        <title>Genome of Fusarium nygamai isolate CS10214.</title>
        <authorList>
            <person name="Gardiner D.M."/>
            <person name="Obanor F."/>
            <person name="Kazan K."/>
        </authorList>
    </citation>
    <scope>NUCLEOTIDE SEQUENCE [LARGE SCALE GENOMIC DNA]</scope>
    <source>
        <strain evidence="3 4">CS10214</strain>
    </source>
</reference>
<accession>A0A2K0WII5</accession>
<dbReference type="InterPro" id="IPR000210">
    <property type="entry name" value="BTB/POZ_dom"/>
</dbReference>
<dbReference type="CDD" id="cd18186">
    <property type="entry name" value="BTB_POZ_ZBTB_KLHL-like"/>
    <property type="match status" value="1"/>
</dbReference>
<comment type="caution">
    <text evidence="3">The sequence shown here is derived from an EMBL/GenBank/DDBJ whole genome shotgun (WGS) entry which is preliminary data.</text>
</comment>
<dbReference type="OrthoDB" id="6359816at2759"/>
<evidence type="ECO:0000259" key="2">
    <source>
        <dbReference type="PROSITE" id="PS50097"/>
    </source>
</evidence>
<keyword evidence="4" id="KW-1185">Reference proteome</keyword>
<dbReference type="Gene3D" id="3.30.710.10">
    <property type="entry name" value="Potassium Channel Kv1.1, Chain A"/>
    <property type="match status" value="1"/>
</dbReference>
<evidence type="ECO:0000313" key="3">
    <source>
        <dbReference type="EMBL" id="PNP82081.1"/>
    </source>
</evidence>
<evidence type="ECO:0000313" key="4">
    <source>
        <dbReference type="Proteomes" id="UP000236664"/>
    </source>
</evidence>
<dbReference type="Proteomes" id="UP000236664">
    <property type="component" value="Unassembled WGS sequence"/>
</dbReference>
<dbReference type="STRING" id="42673.A0A2K0WII5"/>
<sequence>MKKKKIASVKVEKTVSPSRISPSTPPRLTMAPQGVEEFLESLKEYHNSDALSDVIVTCDGQEFKAHRVILSAHSKCFAKALNGDWKESSERKIDIKDFDPSIVEAMLRFVYSFEYTNTYSTSSMVFDAQMWQIADKYDIPALMAESKKKFEIAVTTGWSMDDFPMAVTIVYESALPGLRDIVVVAASKNIDKLLDKDGFSELMRTTPHFTADIIPFLCGKPLGMSLGSMQLYKCPSCQKKFGGEFSGGWYYCPHCSTRRSDWSNYKTT</sequence>
<dbReference type="Pfam" id="PF00651">
    <property type="entry name" value="BTB"/>
    <property type="match status" value="1"/>
</dbReference>
<organism evidence="3 4">
    <name type="scientific">Gibberella nygamai</name>
    <name type="common">Bean root rot disease fungus</name>
    <name type="synonym">Fusarium nygamai</name>
    <dbReference type="NCBI Taxonomy" id="42673"/>
    <lineage>
        <taxon>Eukaryota</taxon>
        <taxon>Fungi</taxon>
        <taxon>Dikarya</taxon>
        <taxon>Ascomycota</taxon>
        <taxon>Pezizomycotina</taxon>
        <taxon>Sordariomycetes</taxon>
        <taxon>Hypocreomycetidae</taxon>
        <taxon>Hypocreales</taxon>
        <taxon>Nectriaceae</taxon>
        <taxon>Fusarium</taxon>
        <taxon>Fusarium fujikuroi species complex</taxon>
    </lineage>
</organism>
<feature type="region of interest" description="Disordered" evidence="1">
    <location>
        <begin position="1"/>
        <end position="27"/>
    </location>
</feature>
<dbReference type="SMART" id="SM00225">
    <property type="entry name" value="BTB"/>
    <property type="match status" value="1"/>
</dbReference>
<protein>
    <recommendedName>
        <fullName evidence="2">BTB domain-containing protein</fullName>
    </recommendedName>
</protein>
<dbReference type="PANTHER" id="PTHR47843">
    <property type="entry name" value="BTB DOMAIN-CONTAINING PROTEIN-RELATED"/>
    <property type="match status" value="1"/>
</dbReference>
<name>A0A2K0WII5_GIBNY</name>
<feature type="domain" description="BTB" evidence="2">
    <location>
        <begin position="52"/>
        <end position="119"/>
    </location>
</feature>
<dbReference type="PROSITE" id="PS50097">
    <property type="entry name" value="BTB"/>
    <property type="match status" value="1"/>
</dbReference>
<dbReference type="EMBL" id="MTQA01000063">
    <property type="protein sequence ID" value="PNP82081.1"/>
    <property type="molecule type" value="Genomic_DNA"/>
</dbReference>
<gene>
    <name evidence="3" type="ORF">FNYG_04642</name>
</gene>
<dbReference type="SUPFAM" id="SSF54695">
    <property type="entry name" value="POZ domain"/>
    <property type="match status" value="1"/>
</dbReference>
<dbReference type="InterPro" id="IPR011333">
    <property type="entry name" value="SKP1/BTB/POZ_sf"/>
</dbReference>
<proteinExistence type="predicted"/>
<dbReference type="AlphaFoldDB" id="A0A2K0WII5"/>